<dbReference type="SUPFAM" id="SSF56209">
    <property type="entry name" value="Nitrile hydratase alpha chain"/>
    <property type="match status" value="1"/>
</dbReference>
<protein>
    <recommendedName>
        <fullName evidence="3">NHLP leader peptide family natural product</fullName>
    </recommendedName>
</protein>
<name>A0ABP4X7N2_9MICO</name>
<dbReference type="InterPro" id="IPR036648">
    <property type="entry name" value="CN_Hdrase_a/SCN_Hdrase_g_sf"/>
</dbReference>
<keyword evidence="2" id="KW-1185">Reference proteome</keyword>
<evidence type="ECO:0008006" key="3">
    <source>
        <dbReference type="Google" id="ProtNLM"/>
    </source>
</evidence>
<reference evidence="2" key="1">
    <citation type="journal article" date="2019" name="Int. J. Syst. Evol. Microbiol.">
        <title>The Global Catalogue of Microorganisms (GCM) 10K type strain sequencing project: providing services to taxonomists for standard genome sequencing and annotation.</title>
        <authorList>
            <consortium name="The Broad Institute Genomics Platform"/>
            <consortium name="The Broad Institute Genome Sequencing Center for Infectious Disease"/>
            <person name="Wu L."/>
            <person name="Ma J."/>
        </authorList>
    </citation>
    <scope>NUCLEOTIDE SEQUENCE [LARGE SCALE GENOMIC DNA]</scope>
    <source>
        <strain evidence="2">JCM 15591</strain>
    </source>
</reference>
<proteinExistence type="predicted"/>
<dbReference type="Proteomes" id="UP001501475">
    <property type="component" value="Unassembled WGS sequence"/>
</dbReference>
<evidence type="ECO:0000313" key="1">
    <source>
        <dbReference type="EMBL" id="GAA1769937.1"/>
    </source>
</evidence>
<accession>A0ABP4X7N2</accession>
<evidence type="ECO:0000313" key="2">
    <source>
        <dbReference type="Proteomes" id="UP001501475"/>
    </source>
</evidence>
<sequence length="122" mass="13036">MTSSKDFRDIYLQFLIKDWTDESFSQRIDSDPRGALAEVGLELPANVSVQVVRHVAGEVNPYAGQGNEAALDVQAALYEKGLESGVMQLHLPAAPAAESSDLSESDLDEVAAGEVPCCCCCC</sequence>
<organism evidence="1 2">
    <name type="scientific">Nostocoides vanveenii</name>
    <dbReference type="NCBI Taxonomy" id="330835"/>
    <lineage>
        <taxon>Bacteria</taxon>
        <taxon>Bacillati</taxon>
        <taxon>Actinomycetota</taxon>
        <taxon>Actinomycetes</taxon>
        <taxon>Micrococcales</taxon>
        <taxon>Intrasporangiaceae</taxon>
        <taxon>Nostocoides</taxon>
    </lineage>
</organism>
<dbReference type="EMBL" id="BAAAPN010000059">
    <property type="protein sequence ID" value="GAA1769937.1"/>
    <property type="molecule type" value="Genomic_DNA"/>
</dbReference>
<dbReference type="Gene3D" id="3.90.330.10">
    <property type="entry name" value="Nitrile hydratase alpha /Thiocyanate hydrolase gamma"/>
    <property type="match status" value="1"/>
</dbReference>
<comment type="caution">
    <text evidence="1">The sequence shown here is derived from an EMBL/GenBank/DDBJ whole genome shotgun (WGS) entry which is preliminary data.</text>
</comment>
<dbReference type="RefSeq" id="WP_324385555.1">
    <property type="nucleotide sequence ID" value="NZ_BAAAPN010000059.1"/>
</dbReference>
<gene>
    <name evidence="1" type="ORF">GCM10009810_30600</name>
</gene>